<sequence length="65" mass="7348">MEGTVLGDLFDELDKKLCILAATDSAIEYSPHMKEPFGDTIRMLNEIKMYLGGNSKKVQSYFESQ</sequence>
<dbReference type="Proteomes" id="UP000094974">
    <property type="component" value="Unassembled WGS sequence"/>
</dbReference>
<accession>A0ABX2ZCC7</accession>
<name>A0ABX2ZCC7_PAEPO</name>
<protein>
    <submittedName>
        <fullName evidence="1">Uncharacterized protein</fullName>
    </submittedName>
</protein>
<keyword evidence="2" id="KW-1185">Reference proteome</keyword>
<comment type="caution">
    <text evidence="1">The sequence shown here is derived from an EMBL/GenBank/DDBJ whole genome shotgun (WGS) entry which is preliminary data.</text>
</comment>
<organism evidence="1 2">
    <name type="scientific">Paenibacillus polymyxa</name>
    <name type="common">Bacillus polymyxa</name>
    <dbReference type="NCBI Taxonomy" id="1406"/>
    <lineage>
        <taxon>Bacteria</taxon>
        <taxon>Bacillati</taxon>
        <taxon>Bacillota</taxon>
        <taxon>Bacilli</taxon>
        <taxon>Bacillales</taxon>
        <taxon>Paenibacillaceae</taxon>
        <taxon>Paenibacillus</taxon>
    </lineage>
</organism>
<reference evidence="2" key="1">
    <citation type="submission" date="2016-05" db="EMBL/GenBank/DDBJ databases">
        <title>Whole genome shotgun sequencing of cultured foodborne pathogen.</title>
        <authorList>
            <person name="Zheng J."/>
            <person name="Timme R."/>
            <person name="Allard M."/>
            <person name="Strain E."/>
            <person name="Luo Y."/>
            <person name="Brown E."/>
        </authorList>
    </citation>
    <scope>NUCLEOTIDE SEQUENCE [LARGE SCALE GENOMIC DNA]</scope>
    <source>
        <strain evidence="2">CFSAN034343</strain>
    </source>
</reference>
<gene>
    <name evidence="1" type="ORF">A7312_27335</name>
</gene>
<dbReference type="RefSeq" id="WP_068939680.1">
    <property type="nucleotide sequence ID" value="NZ_LYND01000126.1"/>
</dbReference>
<dbReference type="EMBL" id="LYND01000126">
    <property type="protein sequence ID" value="ODA09131.1"/>
    <property type="molecule type" value="Genomic_DNA"/>
</dbReference>
<evidence type="ECO:0000313" key="1">
    <source>
        <dbReference type="EMBL" id="ODA09131.1"/>
    </source>
</evidence>
<evidence type="ECO:0000313" key="2">
    <source>
        <dbReference type="Proteomes" id="UP000094974"/>
    </source>
</evidence>
<proteinExistence type="predicted"/>